<evidence type="ECO:0000313" key="3">
    <source>
        <dbReference type="Proteomes" id="UP001299265"/>
    </source>
</evidence>
<gene>
    <name evidence="2" type="ORF">LQE92_13910</name>
</gene>
<organism evidence="2 3">
    <name type="scientific">Lientehia hominis</name>
    <dbReference type="NCBI Taxonomy" id="2897778"/>
    <lineage>
        <taxon>Bacteria</taxon>
        <taxon>Bacillati</taxon>
        <taxon>Bacillota</taxon>
        <taxon>Clostridia</taxon>
        <taxon>Lachnospirales</taxon>
        <taxon>Lachnospiraceae</taxon>
        <taxon>Lientehia</taxon>
    </lineage>
</organism>
<reference evidence="2 3" key="1">
    <citation type="submission" date="2021-11" db="EMBL/GenBank/DDBJ databases">
        <title>Lacrimispora sp. nov. NSJ-141 isolated from human feces.</title>
        <authorList>
            <person name="Abdugheni R."/>
        </authorList>
    </citation>
    <scope>NUCLEOTIDE SEQUENCE [LARGE SCALE GENOMIC DNA]</scope>
    <source>
        <strain evidence="2 3">NSJ-141</strain>
    </source>
</reference>
<dbReference type="Proteomes" id="UP001299265">
    <property type="component" value="Unassembled WGS sequence"/>
</dbReference>
<evidence type="ECO:0000313" key="2">
    <source>
        <dbReference type="EMBL" id="MCD2493700.1"/>
    </source>
</evidence>
<dbReference type="EMBL" id="JAJNOR010000011">
    <property type="protein sequence ID" value="MCD2493700.1"/>
    <property type="molecule type" value="Genomic_DNA"/>
</dbReference>
<keyword evidence="1" id="KW-0472">Membrane</keyword>
<protein>
    <submittedName>
        <fullName evidence="2">Uncharacterized protein</fullName>
    </submittedName>
</protein>
<comment type="caution">
    <text evidence="2">The sequence shown here is derived from an EMBL/GenBank/DDBJ whole genome shotgun (WGS) entry which is preliminary data.</text>
</comment>
<dbReference type="RefSeq" id="WP_231063544.1">
    <property type="nucleotide sequence ID" value="NZ_JAJNOR010000011.1"/>
</dbReference>
<keyword evidence="3" id="KW-1185">Reference proteome</keyword>
<name>A0AAP2RKV7_9FIRM</name>
<proteinExistence type="predicted"/>
<keyword evidence="1" id="KW-0812">Transmembrane</keyword>
<accession>A0AAP2RKV7</accession>
<keyword evidence="1" id="KW-1133">Transmembrane helix</keyword>
<evidence type="ECO:0000256" key="1">
    <source>
        <dbReference type="SAM" id="Phobius"/>
    </source>
</evidence>
<dbReference type="AlphaFoldDB" id="A0AAP2RKV7"/>
<feature type="transmembrane region" description="Helical" evidence="1">
    <location>
        <begin position="29"/>
        <end position="46"/>
    </location>
</feature>
<sequence length="52" mass="5414">MKIAAVLVSAAGLFSIFIGKSHSFTVIRVMGAVTSIVGTIVFIAAVQTMRDS</sequence>